<evidence type="ECO:0000256" key="1">
    <source>
        <dbReference type="SAM" id="MobiDB-lite"/>
    </source>
</evidence>
<name>A0A1G2L4Z5_9BACT</name>
<evidence type="ECO:0000313" key="2">
    <source>
        <dbReference type="EMBL" id="OHA06650.1"/>
    </source>
</evidence>
<accession>A0A1G2L4Z5</accession>
<proteinExistence type="predicted"/>
<evidence type="ECO:0000313" key="3">
    <source>
        <dbReference type="Proteomes" id="UP000176510"/>
    </source>
</evidence>
<reference evidence="2 3" key="1">
    <citation type="journal article" date="2016" name="Nat. Commun.">
        <title>Thousands of microbial genomes shed light on interconnected biogeochemical processes in an aquifer system.</title>
        <authorList>
            <person name="Anantharaman K."/>
            <person name="Brown C.T."/>
            <person name="Hug L.A."/>
            <person name="Sharon I."/>
            <person name="Castelle C.J."/>
            <person name="Probst A.J."/>
            <person name="Thomas B.C."/>
            <person name="Singh A."/>
            <person name="Wilkins M.J."/>
            <person name="Karaoz U."/>
            <person name="Brodie E.L."/>
            <person name="Williams K.H."/>
            <person name="Hubbard S.S."/>
            <person name="Banfield J.F."/>
        </authorList>
    </citation>
    <scope>NUCLEOTIDE SEQUENCE [LARGE SCALE GENOMIC DNA]</scope>
</reference>
<feature type="region of interest" description="Disordered" evidence="1">
    <location>
        <begin position="136"/>
        <end position="155"/>
    </location>
</feature>
<protein>
    <submittedName>
        <fullName evidence="2">Uncharacterized protein</fullName>
    </submittedName>
</protein>
<dbReference type="AlphaFoldDB" id="A0A1G2L4Z5"/>
<comment type="caution">
    <text evidence="2">The sequence shown here is derived from an EMBL/GenBank/DDBJ whole genome shotgun (WGS) entry which is preliminary data.</text>
</comment>
<organism evidence="2 3">
    <name type="scientific">Candidatus Sungbacteria bacterium RIFCSPLOWO2_01_FULL_54_21</name>
    <dbReference type="NCBI Taxonomy" id="1802279"/>
    <lineage>
        <taxon>Bacteria</taxon>
        <taxon>Candidatus Sungiibacteriota</taxon>
    </lineage>
</organism>
<gene>
    <name evidence="2" type="ORF">A3B34_01235</name>
</gene>
<dbReference type="EMBL" id="MHQR01000035">
    <property type="protein sequence ID" value="OHA06650.1"/>
    <property type="molecule type" value="Genomic_DNA"/>
</dbReference>
<sequence length="155" mass="17229">MHQQSGERPFPNSAGEVIERILLLETVNVGCDRTCTCRAKFAAMMSEVEVAKVRQLATEVTHERRPSDEARVKGLLDDTMTPLMRAMLNRMAEDRDGASPDSIRGGLRGATIALMELMELELFAYTLELLAGQPQHSHAQLDETPEAPEFPGRLH</sequence>
<dbReference type="Proteomes" id="UP000176510">
    <property type="component" value="Unassembled WGS sequence"/>
</dbReference>
<dbReference type="STRING" id="1802279.A3B34_01235"/>